<dbReference type="EMBL" id="DSRT01000078">
    <property type="protein sequence ID" value="HGW29585.1"/>
    <property type="molecule type" value="Genomic_DNA"/>
</dbReference>
<evidence type="ECO:0000313" key="2">
    <source>
        <dbReference type="EMBL" id="HGW29585.1"/>
    </source>
</evidence>
<feature type="transmembrane region" description="Helical" evidence="1">
    <location>
        <begin position="93"/>
        <end position="114"/>
    </location>
</feature>
<feature type="transmembrane region" description="Helical" evidence="1">
    <location>
        <begin position="49"/>
        <end position="73"/>
    </location>
</feature>
<reference evidence="2" key="1">
    <citation type="journal article" date="2020" name="mSystems">
        <title>Genome- and Community-Level Interaction Insights into Carbon Utilization and Element Cycling Functions of Hydrothermarchaeota in Hydrothermal Sediment.</title>
        <authorList>
            <person name="Zhou Z."/>
            <person name="Liu Y."/>
            <person name="Xu W."/>
            <person name="Pan J."/>
            <person name="Luo Z.H."/>
            <person name="Li M."/>
        </authorList>
    </citation>
    <scope>NUCLEOTIDE SEQUENCE [LARGE SCALE GENOMIC DNA]</scope>
    <source>
        <strain evidence="2">SpSt-417</strain>
    </source>
</reference>
<comment type="caution">
    <text evidence="2">The sequence shown here is derived from an EMBL/GenBank/DDBJ whole genome shotgun (WGS) entry which is preliminary data.</text>
</comment>
<name>A0A7C4TPP4_UNCKA</name>
<proteinExistence type="predicted"/>
<gene>
    <name evidence="2" type="ORF">ENR63_01525</name>
</gene>
<dbReference type="InterPro" id="IPR043993">
    <property type="entry name" value="T4SS_pilin"/>
</dbReference>
<keyword evidence="1" id="KW-0472">Membrane</keyword>
<organism evidence="2">
    <name type="scientific">candidate division WWE3 bacterium</name>
    <dbReference type="NCBI Taxonomy" id="2053526"/>
    <lineage>
        <taxon>Bacteria</taxon>
        <taxon>Katanobacteria</taxon>
    </lineage>
</organism>
<protein>
    <submittedName>
        <fullName evidence="2">Uncharacterized protein</fullName>
    </submittedName>
</protein>
<sequence>MEHYLKKIKYLAIAYLFVPLWAFAAPIIEDDTGGMITEGSQVAKFILRVQNFVIGLAGFAILAMIIYAGFLYITSGGNEERVGNAKKTLTAAIVGLIIVVCAYAIINALVWAVGGSI</sequence>
<dbReference type="AlphaFoldDB" id="A0A7C4TPP4"/>
<feature type="transmembrane region" description="Helical" evidence="1">
    <location>
        <begin position="12"/>
        <end position="29"/>
    </location>
</feature>
<keyword evidence="1" id="KW-1133">Transmembrane helix</keyword>
<dbReference type="Pfam" id="PF18895">
    <property type="entry name" value="T4SS_pilin"/>
    <property type="match status" value="1"/>
</dbReference>
<accession>A0A7C4TPP4</accession>
<keyword evidence="1" id="KW-0812">Transmembrane</keyword>
<evidence type="ECO:0000256" key="1">
    <source>
        <dbReference type="SAM" id="Phobius"/>
    </source>
</evidence>